<comment type="caution">
    <text evidence="2">The sequence shown here is derived from an EMBL/GenBank/DDBJ whole genome shotgun (WGS) entry which is preliminary data.</text>
</comment>
<feature type="region of interest" description="Disordered" evidence="1">
    <location>
        <begin position="24"/>
        <end position="45"/>
    </location>
</feature>
<organism evidence="2 3">
    <name type="scientific">Streptomyces guryensis</name>
    <dbReference type="NCBI Taxonomy" id="2886947"/>
    <lineage>
        <taxon>Bacteria</taxon>
        <taxon>Bacillati</taxon>
        <taxon>Actinomycetota</taxon>
        <taxon>Actinomycetes</taxon>
        <taxon>Kitasatosporales</taxon>
        <taxon>Streptomycetaceae</taxon>
        <taxon>Streptomyces</taxon>
    </lineage>
</organism>
<gene>
    <name evidence="2" type="ORF">LJ657_39335</name>
</gene>
<protein>
    <submittedName>
        <fullName evidence="2">Uncharacterized protein</fullName>
    </submittedName>
</protein>
<evidence type="ECO:0000256" key="1">
    <source>
        <dbReference type="SAM" id="MobiDB-lite"/>
    </source>
</evidence>
<name>A0A9Q3ZCE8_9ACTN</name>
<dbReference type="AlphaFoldDB" id="A0A9Q3ZCE8"/>
<dbReference type="EMBL" id="JAJSBI010000029">
    <property type="protein sequence ID" value="MCD9879537.1"/>
    <property type="molecule type" value="Genomic_DNA"/>
</dbReference>
<dbReference type="RefSeq" id="WP_232654481.1">
    <property type="nucleotide sequence ID" value="NZ_JAJSBI010000029.1"/>
</dbReference>
<evidence type="ECO:0000313" key="2">
    <source>
        <dbReference type="EMBL" id="MCD9879537.1"/>
    </source>
</evidence>
<dbReference type="Proteomes" id="UP001108029">
    <property type="component" value="Unassembled WGS sequence"/>
</dbReference>
<evidence type="ECO:0000313" key="3">
    <source>
        <dbReference type="Proteomes" id="UP001108029"/>
    </source>
</evidence>
<accession>A0A9Q3ZCE8</accession>
<keyword evidence="3" id="KW-1185">Reference proteome</keyword>
<proteinExistence type="predicted"/>
<reference evidence="2" key="1">
    <citation type="submission" date="2021-12" db="EMBL/GenBank/DDBJ databases">
        <authorList>
            <person name="Lee J.-H."/>
            <person name="Kim S.-B."/>
        </authorList>
    </citation>
    <scope>NUCLEOTIDE SEQUENCE</scope>
    <source>
        <strain evidence="2">NR30</strain>
    </source>
</reference>
<sequence length="45" mass="4713">MLPAKKPTTEAASTLAVWRVRLPATGSAEGRVVGTGDDTEISQDE</sequence>